<evidence type="ECO:0000313" key="1">
    <source>
        <dbReference type="EMBL" id="KAK3064606.1"/>
    </source>
</evidence>
<keyword evidence="2" id="KW-1185">Reference proteome</keyword>
<accession>A0ACC3DB97</accession>
<dbReference type="EMBL" id="JAWDJW010006470">
    <property type="protein sequence ID" value="KAK3064606.1"/>
    <property type="molecule type" value="Genomic_DNA"/>
</dbReference>
<protein>
    <submittedName>
        <fullName evidence="1">Uncharacterized protein</fullName>
    </submittedName>
</protein>
<proteinExistence type="predicted"/>
<reference evidence="1" key="1">
    <citation type="submission" date="2024-09" db="EMBL/GenBank/DDBJ databases">
        <title>Black Yeasts Isolated from many extreme environments.</title>
        <authorList>
            <person name="Coleine C."/>
            <person name="Stajich J.E."/>
            <person name="Selbmann L."/>
        </authorList>
    </citation>
    <scope>NUCLEOTIDE SEQUENCE</scope>
    <source>
        <strain evidence="1">CCFEE 5737</strain>
    </source>
</reference>
<evidence type="ECO:0000313" key="2">
    <source>
        <dbReference type="Proteomes" id="UP001186974"/>
    </source>
</evidence>
<sequence length="261" mass="30017">MYCNDRRNDHRGFIQLRKTQAESIGKSKEWHPIQLSPSKRWLDNNSSNDGLSASHVSEAVREVNRLLRRHAKAVYSSLAIRHVSEQIDKLYWHAGAADYSITRDDEIADDPIIRLDEDLTKDDVLSKLPDTWEDPDTDTDTDVSPEESESYITALRDLEELSNRRAALRRKLENYRRFQILVEPLRDPQTNVQPNLVTRDGELTTELARSRTLSARVESRLGGLKDRSQDSAEGTVQTEDVSEWMKDMDGREKVGRLLGSW</sequence>
<dbReference type="Proteomes" id="UP001186974">
    <property type="component" value="Unassembled WGS sequence"/>
</dbReference>
<name>A0ACC3DB97_9PEZI</name>
<organism evidence="1 2">
    <name type="scientific">Coniosporium uncinatum</name>
    <dbReference type="NCBI Taxonomy" id="93489"/>
    <lineage>
        <taxon>Eukaryota</taxon>
        <taxon>Fungi</taxon>
        <taxon>Dikarya</taxon>
        <taxon>Ascomycota</taxon>
        <taxon>Pezizomycotina</taxon>
        <taxon>Dothideomycetes</taxon>
        <taxon>Dothideomycetes incertae sedis</taxon>
        <taxon>Coniosporium</taxon>
    </lineage>
</organism>
<comment type="caution">
    <text evidence="1">The sequence shown here is derived from an EMBL/GenBank/DDBJ whole genome shotgun (WGS) entry which is preliminary data.</text>
</comment>
<gene>
    <name evidence="1" type="ORF">LTS18_005696</name>
</gene>